<dbReference type="AlphaFoldDB" id="A0AAD4W9P5"/>
<gene>
    <name evidence="2" type="ORF">L3X38_018418</name>
</gene>
<feature type="compositionally biased region" description="Gly residues" evidence="1">
    <location>
        <begin position="207"/>
        <end position="216"/>
    </location>
</feature>
<proteinExistence type="predicted"/>
<feature type="region of interest" description="Disordered" evidence="1">
    <location>
        <begin position="194"/>
        <end position="216"/>
    </location>
</feature>
<dbReference type="EMBL" id="JAJFAZ020000003">
    <property type="protein sequence ID" value="KAI5339146.1"/>
    <property type="molecule type" value="Genomic_DNA"/>
</dbReference>
<keyword evidence="3" id="KW-1185">Reference proteome</keyword>
<sequence>MTEHSPPPSPPSSPPLPPPPSPPPPHVDEEVGENELDLRHVLDQFTQTMTTALQERQNTEASDIKRVMEFGAYDFFGNAYPAEAENWLTDIERVFEVLQCPDEDRVWLAAFLLKRNAYHWWKTVRRGYADPTPVTWADFQHVLYEQFYLLIQQCEESRVPASETEVNIPAVVTATTYPTIRALAQAVDRVSNKHSEALARRHKDSSGFGGPSQGPS</sequence>
<feature type="region of interest" description="Disordered" evidence="1">
    <location>
        <begin position="1"/>
        <end position="30"/>
    </location>
</feature>
<protein>
    <recommendedName>
        <fullName evidence="4">Retrotransposon gag domain-containing protein</fullName>
    </recommendedName>
</protein>
<comment type="caution">
    <text evidence="2">The sequence shown here is derived from an EMBL/GenBank/DDBJ whole genome shotgun (WGS) entry which is preliminary data.</text>
</comment>
<evidence type="ECO:0000256" key="1">
    <source>
        <dbReference type="SAM" id="MobiDB-lite"/>
    </source>
</evidence>
<evidence type="ECO:0000313" key="3">
    <source>
        <dbReference type="Proteomes" id="UP001054821"/>
    </source>
</evidence>
<organism evidence="2 3">
    <name type="scientific">Prunus dulcis</name>
    <name type="common">Almond</name>
    <name type="synonym">Amygdalus dulcis</name>
    <dbReference type="NCBI Taxonomy" id="3755"/>
    <lineage>
        <taxon>Eukaryota</taxon>
        <taxon>Viridiplantae</taxon>
        <taxon>Streptophyta</taxon>
        <taxon>Embryophyta</taxon>
        <taxon>Tracheophyta</taxon>
        <taxon>Spermatophyta</taxon>
        <taxon>Magnoliopsida</taxon>
        <taxon>eudicotyledons</taxon>
        <taxon>Gunneridae</taxon>
        <taxon>Pentapetalae</taxon>
        <taxon>rosids</taxon>
        <taxon>fabids</taxon>
        <taxon>Rosales</taxon>
        <taxon>Rosaceae</taxon>
        <taxon>Amygdaloideae</taxon>
        <taxon>Amygdaleae</taxon>
        <taxon>Prunus</taxon>
    </lineage>
</organism>
<dbReference type="Proteomes" id="UP001054821">
    <property type="component" value="Chromosome 3"/>
</dbReference>
<evidence type="ECO:0008006" key="4">
    <source>
        <dbReference type="Google" id="ProtNLM"/>
    </source>
</evidence>
<accession>A0AAD4W9P5</accession>
<name>A0AAD4W9P5_PRUDU</name>
<feature type="compositionally biased region" description="Pro residues" evidence="1">
    <location>
        <begin position="1"/>
        <end position="25"/>
    </location>
</feature>
<evidence type="ECO:0000313" key="2">
    <source>
        <dbReference type="EMBL" id="KAI5339146.1"/>
    </source>
</evidence>
<reference evidence="2 3" key="1">
    <citation type="journal article" date="2022" name="G3 (Bethesda)">
        <title>Whole-genome sequence and methylome profiling of the almond [Prunus dulcis (Mill.) D.A. Webb] cultivar 'Nonpareil'.</title>
        <authorList>
            <person name="D'Amico-Willman K.M."/>
            <person name="Ouma W.Z."/>
            <person name="Meulia T."/>
            <person name="Sideli G.M."/>
            <person name="Gradziel T.M."/>
            <person name="Fresnedo-Ramirez J."/>
        </authorList>
    </citation>
    <scope>NUCLEOTIDE SEQUENCE [LARGE SCALE GENOMIC DNA]</scope>
    <source>
        <strain evidence="2">Clone GOH B32 T37-40</strain>
    </source>
</reference>